<dbReference type="Proteomes" id="UP000261931">
    <property type="component" value="Unassembled WGS sequence"/>
</dbReference>
<dbReference type="RefSeq" id="WP_116960262.1">
    <property type="nucleotide sequence ID" value="NZ_QVLS01000011.1"/>
</dbReference>
<accession>A0A372EG91</accession>
<reference evidence="1 2" key="1">
    <citation type="submission" date="2018-08" db="EMBL/GenBank/DDBJ databases">
        <title>Hydrogenophaga sp. LA-38 isolated from sludge.</title>
        <authorList>
            <person name="Im W.-T."/>
        </authorList>
    </citation>
    <scope>NUCLEOTIDE SEQUENCE [LARGE SCALE GENOMIC DNA]</scope>
    <source>
        <strain evidence="1 2">LA-38</strain>
    </source>
</reference>
<comment type="caution">
    <text evidence="1">The sequence shown here is derived from an EMBL/GenBank/DDBJ whole genome shotgun (WGS) entry which is preliminary data.</text>
</comment>
<protein>
    <submittedName>
        <fullName evidence="1">Uncharacterized protein</fullName>
    </submittedName>
</protein>
<keyword evidence="2" id="KW-1185">Reference proteome</keyword>
<dbReference type="EMBL" id="QVLS01000011">
    <property type="protein sequence ID" value="RFP77415.1"/>
    <property type="molecule type" value="Genomic_DNA"/>
</dbReference>
<name>A0A372EG91_9BURK</name>
<evidence type="ECO:0000313" key="1">
    <source>
        <dbReference type="EMBL" id="RFP77415.1"/>
    </source>
</evidence>
<dbReference type="AlphaFoldDB" id="A0A372EG91"/>
<gene>
    <name evidence="1" type="ORF">DY262_16810</name>
</gene>
<sequence length="157" mass="17593">MRLTIDFRVTGVGWSECKVADEVASCNVTASYLSDALRYLVLAATAVLSQFSRVTFRFDEEPGEYRWVITSPRINEIELKILEFPELWGEKPDSEGTVLFHTTCLPITFAEAVHKAAVDVLATLGEGGYAAQWSEHPFPALQVQELARLLELENRDT</sequence>
<evidence type="ECO:0000313" key="2">
    <source>
        <dbReference type="Proteomes" id="UP000261931"/>
    </source>
</evidence>
<proteinExistence type="predicted"/>
<organism evidence="1 2">
    <name type="scientific">Hydrogenophaga borbori</name>
    <dbReference type="NCBI Taxonomy" id="2294117"/>
    <lineage>
        <taxon>Bacteria</taxon>
        <taxon>Pseudomonadati</taxon>
        <taxon>Pseudomonadota</taxon>
        <taxon>Betaproteobacteria</taxon>
        <taxon>Burkholderiales</taxon>
        <taxon>Comamonadaceae</taxon>
        <taxon>Hydrogenophaga</taxon>
    </lineage>
</organism>